<dbReference type="KEGG" id="afo:Afer_1454"/>
<feature type="transmembrane region" description="Helical" evidence="2">
    <location>
        <begin position="12"/>
        <end position="35"/>
    </location>
</feature>
<evidence type="ECO:0000313" key="4">
    <source>
        <dbReference type="Proteomes" id="UP000000771"/>
    </source>
</evidence>
<organism evidence="3 4">
    <name type="scientific">Acidimicrobium ferrooxidans (strain DSM 10331 / JCM 15462 / NBRC 103882 / ICP)</name>
    <dbReference type="NCBI Taxonomy" id="525909"/>
    <lineage>
        <taxon>Bacteria</taxon>
        <taxon>Bacillati</taxon>
        <taxon>Actinomycetota</taxon>
        <taxon>Acidimicrobiia</taxon>
        <taxon>Acidimicrobiales</taxon>
        <taxon>Acidimicrobiaceae</taxon>
        <taxon>Acidimicrobium</taxon>
    </lineage>
</organism>
<sequence length="312" mass="32802">MDLLAVLNLWNPAGVATIGGALVLAFALGIVHGITPDEHTWPITFSYAIGSYSSRRGLVAGLTFSAAFTVQRAIASELANLALAKVFVDTPWLDYAVYVAVGLAMALAARYLFRGEHWHLLSPAHHVEDGVPDVTMKPWMPAVHGFIAGWGIGAFALILYTVLAPAMPVWLGWAPGAAFGLGTTVVQAVAGGLFGAVARHLSLTEAQIRAVALVTAGRTLLWGGVAFVVAGVVGLAFPNLLSFHLVTPLHVHNLHNIGIAQVLVIFAVVVVGIGTLVRETRHAARRARSLSRAGEQDAAPSAEPGRTEQLDG</sequence>
<dbReference type="eggNOG" id="ENOG502Z9KT">
    <property type="taxonomic scope" value="Bacteria"/>
</dbReference>
<protein>
    <submittedName>
        <fullName evidence="3">Uncharacterized protein</fullName>
    </submittedName>
</protein>
<feature type="transmembrane region" description="Helical" evidence="2">
    <location>
        <begin position="95"/>
        <end position="113"/>
    </location>
</feature>
<keyword evidence="4" id="KW-1185">Reference proteome</keyword>
<feature type="transmembrane region" description="Helical" evidence="2">
    <location>
        <begin position="257"/>
        <end position="277"/>
    </location>
</feature>
<keyword evidence="2" id="KW-0472">Membrane</keyword>
<evidence type="ECO:0000256" key="2">
    <source>
        <dbReference type="SAM" id="Phobius"/>
    </source>
</evidence>
<name>C7M069_ACIFD</name>
<keyword evidence="2" id="KW-0812">Transmembrane</keyword>
<accession>C7M069</accession>
<feature type="region of interest" description="Disordered" evidence="1">
    <location>
        <begin position="287"/>
        <end position="312"/>
    </location>
</feature>
<dbReference type="EMBL" id="CP001631">
    <property type="protein sequence ID" value="ACU54377.1"/>
    <property type="molecule type" value="Genomic_DNA"/>
</dbReference>
<dbReference type="HOGENOM" id="CLU_942587_0_0_11"/>
<dbReference type="RefSeq" id="WP_015798860.1">
    <property type="nucleotide sequence ID" value="NC_013124.1"/>
</dbReference>
<evidence type="ECO:0000313" key="3">
    <source>
        <dbReference type="EMBL" id="ACU54377.1"/>
    </source>
</evidence>
<gene>
    <name evidence="3" type="ordered locus">Afer_1454</name>
</gene>
<dbReference type="Proteomes" id="UP000000771">
    <property type="component" value="Chromosome"/>
</dbReference>
<feature type="transmembrane region" description="Helical" evidence="2">
    <location>
        <begin position="219"/>
        <end position="237"/>
    </location>
</feature>
<proteinExistence type="predicted"/>
<dbReference type="STRING" id="525909.Afer_1454"/>
<keyword evidence="2" id="KW-1133">Transmembrane helix</keyword>
<feature type="transmembrane region" description="Helical" evidence="2">
    <location>
        <begin position="177"/>
        <end position="198"/>
    </location>
</feature>
<dbReference type="AlphaFoldDB" id="C7M069"/>
<feature type="transmembrane region" description="Helical" evidence="2">
    <location>
        <begin position="146"/>
        <end position="171"/>
    </location>
</feature>
<reference evidence="3 4" key="1">
    <citation type="journal article" date="2009" name="Stand. Genomic Sci.">
        <title>Complete genome sequence of Acidimicrobium ferrooxidans type strain (ICP).</title>
        <authorList>
            <person name="Clum A."/>
            <person name="Nolan M."/>
            <person name="Lang E."/>
            <person name="Glavina Del Rio T."/>
            <person name="Tice H."/>
            <person name="Copeland A."/>
            <person name="Cheng J.F."/>
            <person name="Lucas S."/>
            <person name="Chen F."/>
            <person name="Bruce D."/>
            <person name="Goodwin L."/>
            <person name="Pitluck S."/>
            <person name="Ivanova N."/>
            <person name="Mavrommatis K."/>
            <person name="Mikhailova N."/>
            <person name="Pati A."/>
            <person name="Chen A."/>
            <person name="Palaniappan K."/>
            <person name="Goker M."/>
            <person name="Spring S."/>
            <person name="Land M."/>
            <person name="Hauser L."/>
            <person name="Chang Y.J."/>
            <person name="Jeffries C.C."/>
            <person name="Chain P."/>
            <person name="Bristow J."/>
            <person name="Eisen J.A."/>
            <person name="Markowitz V."/>
            <person name="Hugenholtz P."/>
            <person name="Kyrpides N.C."/>
            <person name="Klenk H.P."/>
            <person name="Lapidus A."/>
        </authorList>
    </citation>
    <scope>NUCLEOTIDE SEQUENCE [LARGE SCALE GENOMIC DNA]</scope>
    <source>
        <strain evidence="4">DSM 10331 / JCM 15462 / NBRC 103882 / ICP</strain>
    </source>
</reference>
<evidence type="ECO:0000256" key="1">
    <source>
        <dbReference type="SAM" id="MobiDB-lite"/>
    </source>
</evidence>